<reference evidence="2" key="1">
    <citation type="submission" date="2016-10" db="EMBL/GenBank/DDBJ databases">
        <authorList>
            <person name="Varghese N."/>
            <person name="Submissions S."/>
        </authorList>
    </citation>
    <scope>NUCLEOTIDE SEQUENCE [LARGE SCALE GENOMIC DNA]</scope>
    <source>
        <strain evidence="2">P18</strain>
    </source>
</reference>
<name>A0A1I5SDE4_9FIRM</name>
<evidence type="ECO:0000313" key="1">
    <source>
        <dbReference type="EMBL" id="SFP68761.1"/>
    </source>
</evidence>
<proteinExistence type="predicted"/>
<organism evidence="1 2">
    <name type="scientific">Butyrivibrio proteoclasticus</name>
    <dbReference type="NCBI Taxonomy" id="43305"/>
    <lineage>
        <taxon>Bacteria</taxon>
        <taxon>Bacillati</taxon>
        <taxon>Bacillota</taxon>
        <taxon>Clostridia</taxon>
        <taxon>Lachnospirales</taxon>
        <taxon>Lachnospiraceae</taxon>
        <taxon>Butyrivibrio</taxon>
    </lineage>
</organism>
<dbReference type="Proteomes" id="UP000182624">
    <property type="component" value="Unassembled WGS sequence"/>
</dbReference>
<evidence type="ECO:0000313" key="2">
    <source>
        <dbReference type="Proteomes" id="UP000182624"/>
    </source>
</evidence>
<protein>
    <submittedName>
        <fullName evidence="1">Uncharacterized protein</fullName>
    </submittedName>
</protein>
<dbReference type="EMBL" id="FOXO01000006">
    <property type="protein sequence ID" value="SFP68761.1"/>
    <property type="molecule type" value="Genomic_DNA"/>
</dbReference>
<keyword evidence="2" id="KW-1185">Reference proteome</keyword>
<gene>
    <name evidence="1" type="ORF">SAMN04487928_10624</name>
</gene>
<sequence>MKVEAYESSENMIRYDCKLYNWILSQSQVLIIMTANIESGLRNELKN</sequence>
<dbReference type="AlphaFoldDB" id="A0A1I5SDE4"/>
<accession>A0A1I5SDE4</accession>